<reference evidence="2" key="2">
    <citation type="submission" date="2017-10" db="EMBL/GenBank/DDBJ databases">
        <title>Ladona fulva Genome sequencing and assembly.</title>
        <authorList>
            <person name="Murali S."/>
            <person name="Richards S."/>
            <person name="Bandaranaike D."/>
            <person name="Bellair M."/>
            <person name="Blankenburg K."/>
            <person name="Chao H."/>
            <person name="Dinh H."/>
            <person name="Doddapaneni H."/>
            <person name="Dugan-Rocha S."/>
            <person name="Elkadiri S."/>
            <person name="Gnanaolivu R."/>
            <person name="Hernandez B."/>
            <person name="Skinner E."/>
            <person name="Javaid M."/>
            <person name="Lee S."/>
            <person name="Li M."/>
            <person name="Ming W."/>
            <person name="Munidasa M."/>
            <person name="Muniz J."/>
            <person name="Nguyen L."/>
            <person name="Hughes D."/>
            <person name="Osuji N."/>
            <person name="Pu L.-L."/>
            <person name="Puazo M."/>
            <person name="Qu C."/>
            <person name="Quiroz J."/>
            <person name="Raj R."/>
            <person name="Weissenberger G."/>
            <person name="Xin Y."/>
            <person name="Zou X."/>
            <person name="Han Y."/>
            <person name="Worley K."/>
            <person name="Muzny D."/>
            <person name="Gibbs R."/>
        </authorList>
    </citation>
    <scope>NUCLEOTIDE SEQUENCE</scope>
    <source>
        <strain evidence="2">Sampled in the wild</strain>
    </source>
</reference>
<organism evidence="2 3">
    <name type="scientific">Ladona fulva</name>
    <name type="common">Scarce chaser dragonfly</name>
    <name type="synonym">Libellula fulva</name>
    <dbReference type="NCBI Taxonomy" id="123851"/>
    <lineage>
        <taxon>Eukaryota</taxon>
        <taxon>Metazoa</taxon>
        <taxon>Ecdysozoa</taxon>
        <taxon>Arthropoda</taxon>
        <taxon>Hexapoda</taxon>
        <taxon>Insecta</taxon>
        <taxon>Pterygota</taxon>
        <taxon>Palaeoptera</taxon>
        <taxon>Odonata</taxon>
        <taxon>Epiprocta</taxon>
        <taxon>Anisoptera</taxon>
        <taxon>Libelluloidea</taxon>
        <taxon>Libellulidae</taxon>
        <taxon>Ladona</taxon>
    </lineage>
</organism>
<dbReference type="Proteomes" id="UP000792457">
    <property type="component" value="Unassembled WGS sequence"/>
</dbReference>
<feature type="compositionally biased region" description="Basic and acidic residues" evidence="1">
    <location>
        <begin position="169"/>
        <end position="182"/>
    </location>
</feature>
<evidence type="ECO:0000313" key="2">
    <source>
        <dbReference type="EMBL" id="KAG8229440.1"/>
    </source>
</evidence>
<keyword evidence="3" id="KW-1185">Reference proteome</keyword>
<feature type="compositionally biased region" description="Polar residues" evidence="1">
    <location>
        <begin position="139"/>
        <end position="154"/>
    </location>
</feature>
<gene>
    <name evidence="2" type="ORF">J437_LFUL010793</name>
</gene>
<sequence>MPSSGKKTIKKKRSDRSLPPSKRHRPNPGNITQRIGHSLKWFLRSRKNMTEEDNGPSTSSDKETLIKKIVKRNTTEGVSNVDSKSKRSRNNKEVNELDKTRIPISKVKEEKKSVDIIKSERKKEKILDLGDNRKRTAKQKSSTSTTDVIQNETTCIDDKNNEQSEEGASEVKKTMEKNTPMHEEEDNKLELDKGIKENEKPSEEEIEDEKGENDSKTGIPSIAQESSSKEDCADDTLGFDSSITSLSVSEKTEIPLQRENKPKENIIQRNPCLGSCDEAEQYHWQVGKALRMENEDQHCKSSGGVLAGVRLSEHAAPPLSSLQEEEEWTEDHLMALLGNPQYAQPPFPITLNEMDFMELEALLDHYEENN</sequence>
<dbReference type="EMBL" id="KZ308428">
    <property type="protein sequence ID" value="KAG8229440.1"/>
    <property type="molecule type" value="Genomic_DNA"/>
</dbReference>
<comment type="caution">
    <text evidence="2">The sequence shown here is derived from an EMBL/GenBank/DDBJ whole genome shotgun (WGS) entry which is preliminary data.</text>
</comment>
<reference evidence="2" key="1">
    <citation type="submission" date="2013-04" db="EMBL/GenBank/DDBJ databases">
        <authorList>
            <person name="Qu J."/>
            <person name="Murali S.C."/>
            <person name="Bandaranaike D."/>
            <person name="Bellair M."/>
            <person name="Blankenburg K."/>
            <person name="Chao H."/>
            <person name="Dinh H."/>
            <person name="Doddapaneni H."/>
            <person name="Downs B."/>
            <person name="Dugan-Rocha S."/>
            <person name="Elkadiri S."/>
            <person name="Gnanaolivu R.D."/>
            <person name="Hernandez B."/>
            <person name="Javaid M."/>
            <person name="Jayaseelan J.C."/>
            <person name="Lee S."/>
            <person name="Li M."/>
            <person name="Ming W."/>
            <person name="Munidasa M."/>
            <person name="Muniz J."/>
            <person name="Nguyen L."/>
            <person name="Ongeri F."/>
            <person name="Osuji N."/>
            <person name="Pu L.-L."/>
            <person name="Puazo M."/>
            <person name="Qu C."/>
            <person name="Quiroz J."/>
            <person name="Raj R."/>
            <person name="Weissenberger G."/>
            <person name="Xin Y."/>
            <person name="Zou X."/>
            <person name="Han Y."/>
            <person name="Richards S."/>
            <person name="Worley K."/>
            <person name="Muzny D."/>
            <person name="Gibbs R."/>
        </authorList>
    </citation>
    <scope>NUCLEOTIDE SEQUENCE</scope>
    <source>
        <strain evidence="2">Sampled in the wild</strain>
    </source>
</reference>
<dbReference type="AlphaFoldDB" id="A0A8K0K928"/>
<evidence type="ECO:0000256" key="1">
    <source>
        <dbReference type="SAM" id="MobiDB-lite"/>
    </source>
</evidence>
<evidence type="ECO:0000313" key="3">
    <source>
        <dbReference type="Proteomes" id="UP000792457"/>
    </source>
</evidence>
<proteinExistence type="predicted"/>
<accession>A0A8K0K928</accession>
<feature type="compositionally biased region" description="Basic and acidic residues" evidence="1">
    <location>
        <begin position="188"/>
        <end position="203"/>
    </location>
</feature>
<protein>
    <submittedName>
        <fullName evidence="2">Uncharacterized protein</fullName>
    </submittedName>
</protein>
<feature type="region of interest" description="Disordered" evidence="1">
    <location>
        <begin position="1"/>
        <end position="236"/>
    </location>
</feature>
<feature type="compositionally biased region" description="Basic and acidic residues" evidence="1">
    <location>
        <begin position="90"/>
        <end position="134"/>
    </location>
</feature>
<name>A0A8K0K928_LADFU</name>